<evidence type="ECO:0000313" key="3">
    <source>
        <dbReference type="Proteomes" id="UP000652761"/>
    </source>
</evidence>
<dbReference type="PANTHER" id="PTHR31896:SF12">
    <property type="entry name" value="HXXXD-TYPE ACYL-TRANSFERASE FAMILY PROTEIN"/>
    <property type="match status" value="1"/>
</dbReference>
<dbReference type="OrthoDB" id="1862401at2759"/>
<proteinExistence type="predicted"/>
<protein>
    <recommendedName>
        <fullName evidence="4">Acetyltransferase</fullName>
    </recommendedName>
</protein>
<keyword evidence="3" id="KW-1185">Reference proteome</keyword>
<dbReference type="InterPro" id="IPR051283">
    <property type="entry name" value="Sec_Metabolite_Acyltrans"/>
</dbReference>
<gene>
    <name evidence="2" type="ORF">Taro_056086</name>
</gene>
<dbReference type="Proteomes" id="UP000652761">
    <property type="component" value="Unassembled WGS sequence"/>
</dbReference>
<comment type="caution">
    <text evidence="2">The sequence shown here is derived from an EMBL/GenBank/DDBJ whole genome shotgun (WGS) entry which is preliminary data.</text>
</comment>
<evidence type="ECO:0000313" key="2">
    <source>
        <dbReference type="EMBL" id="MQM23025.1"/>
    </source>
</evidence>
<name>A0A843XW83_COLES</name>
<evidence type="ECO:0008006" key="4">
    <source>
        <dbReference type="Google" id="ProtNLM"/>
    </source>
</evidence>
<dbReference type="PANTHER" id="PTHR31896">
    <property type="entry name" value="FAMILY REGULATORY PROTEIN, PUTATIVE (AFU_ORTHOLOGUE AFUA_3G14730)-RELATED"/>
    <property type="match status" value="1"/>
</dbReference>
<dbReference type="EMBL" id="NMUH01014779">
    <property type="protein sequence ID" value="MQM23025.1"/>
    <property type="molecule type" value="Genomic_DNA"/>
</dbReference>
<dbReference type="GO" id="GO:0016740">
    <property type="term" value="F:transferase activity"/>
    <property type="evidence" value="ECO:0007669"/>
    <property type="project" value="UniProtKB-KW"/>
</dbReference>
<dbReference type="Gene3D" id="3.30.559.10">
    <property type="entry name" value="Chloramphenicol acetyltransferase-like domain"/>
    <property type="match status" value="2"/>
</dbReference>
<keyword evidence="1" id="KW-0808">Transferase</keyword>
<reference evidence="2" key="1">
    <citation type="submission" date="2017-07" db="EMBL/GenBank/DDBJ databases">
        <title>Taro Niue Genome Assembly and Annotation.</title>
        <authorList>
            <person name="Atibalentja N."/>
            <person name="Keating K."/>
            <person name="Fields C.J."/>
        </authorList>
    </citation>
    <scope>NUCLEOTIDE SEQUENCE</scope>
    <source>
        <strain evidence="2">Niue_2</strain>
        <tissue evidence="2">Leaf</tissue>
    </source>
</reference>
<sequence length="551" mass="61023">MLTVRQPCWSFGDWCPDAVHASRRTTDSGQNMFGRLGPGLNRLEGCPEIVPRILQLLGRKKRVWDLLAWVKCRRTAPILANARPPARPLDPLLLVSWPLAYYLSLPGRRTGKIEDAFNGASHPRSLTVHRQTASRFSSDYIQKGHLFSLPSHTPHIGNVLDRLKTSLSVAIWHFYPLAGRLATEVDTDGEGMYVHIDCNDQGAEFTHAAADGVTVDDVLAPSDDVPGFVRCFFPLDGAVNYDGLTLPLLAVQVTELADGIFLGCSFNHAVGDGTSFWNFLNAWAEIARSMEDRSSPRRISRPPVHDRWFVDGKFPVKLPFTQEGQFVERFTPSLLREKMFHFTAQSVARLKARANAEAGTDKISSFQALSALMWRCITRVRRFPDEQRTSCGFPAENRRRLKPPLAPDYFGNSIYLISTTTTAGELLAHDLGWVAVLLNQCVASHTTDAAIRGKIERWMASPVVYTVSATFDRQSIIMGSSPRFDMYGCDFGWGRAVALRSGSANKFDGKVWTYPGRDGGGSVDLEVCLPPDGMCALEADEEFIDAVSPAG</sequence>
<evidence type="ECO:0000256" key="1">
    <source>
        <dbReference type="ARBA" id="ARBA00022679"/>
    </source>
</evidence>
<organism evidence="2 3">
    <name type="scientific">Colocasia esculenta</name>
    <name type="common">Wild taro</name>
    <name type="synonym">Arum esculentum</name>
    <dbReference type="NCBI Taxonomy" id="4460"/>
    <lineage>
        <taxon>Eukaryota</taxon>
        <taxon>Viridiplantae</taxon>
        <taxon>Streptophyta</taxon>
        <taxon>Embryophyta</taxon>
        <taxon>Tracheophyta</taxon>
        <taxon>Spermatophyta</taxon>
        <taxon>Magnoliopsida</taxon>
        <taxon>Liliopsida</taxon>
        <taxon>Araceae</taxon>
        <taxon>Aroideae</taxon>
        <taxon>Colocasieae</taxon>
        <taxon>Colocasia</taxon>
    </lineage>
</organism>
<accession>A0A843XW83</accession>
<dbReference type="AlphaFoldDB" id="A0A843XW83"/>
<dbReference type="InterPro" id="IPR023213">
    <property type="entry name" value="CAT-like_dom_sf"/>
</dbReference>
<dbReference type="Pfam" id="PF02458">
    <property type="entry name" value="Transferase"/>
    <property type="match status" value="1"/>
</dbReference>